<sequence>MKETVNIPRESTMQEISQTLQVLAFSQVAKLENVSTWSQLSGLSKNGYLQKIFDYGDQIIEKWTDTAASKEYEFPWQITHFENVELEDGEVVPGTFLEAHYTTPFGLQFSNRAFLRCPDGLTAGTYNVTLGATWGSKDAQEGTTWQFTLTQDVPAGGSVAGFTQMPDSAAATWKATSYAADGIAKIETVPITSGSDGTSLGTMELAARSGNLNSMQETGYGCNRWKNSAARQWLNSTQPKGRWWAKQDDWDIAPDQLATKDGFLCGMPSDMLAALKTVKVTTLANTVNDGGVTDITYDRVFLASMSQMNVNMSKEEGAVHEYWQRRTKSKTPIEPWKTYPEMIRYSAANHSSPQYVFSRSATRSHANVVMYVGSSGSVSNAGAWYANTYAPLVVI</sequence>
<dbReference type="Pfam" id="PF19789">
    <property type="entry name" value="DUF6273"/>
    <property type="match status" value="1"/>
</dbReference>
<accession>A0A8S5QEW5</accession>
<dbReference type="InterPro" id="IPR046240">
    <property type="entry name" value="DUF6273"/>
</dbReference>
<protein>
    <recommendedName>
        <fullName evidence="1">DUF6273 domain-containing protein</fullName>
    </recommendedName>
</protein>
<evidence type="ECO:0000259" key="1">
    <source>
        <dbReference type="Pfam" id="PF19789"/>
    </source>
</evidence>
<evidence type="ECO:0000313" key="2">
    <source>
        <dbReference type="EMBL" id="DAE17799.1"/>
    </source>
</evidence>
<reference evidence="2" key="1">
    <citation type="journal article" date="2021" name="Proc. Natl. Acad. Sci. U.S.A.">
        <title>A Catalog of Tens of Thousands of Viruses from Human Metagenomes Reveals Hidden Associations with Chronic Diseases.</title>
        <authorList>
            <person name="Tisza M.J."/>
            <person name="Buck C.B."/>
        </authorList>
    </citation>
    <scope>NUCLEOTIDE SEQUENCE</scope>
    <source>
        <strain evidence="2">CtoOf8</strain>
    </source>
</reference>
<feature type="domain" description="DUF6273" evidence="1">
    <location>
        <begin position="215"/>
        <end position="385"/>
    </location>
</feature>
<dbReference type="EMBL" id="BK015646">
    <property type="protein sequence ID" value="DAE17799.1"/>
    <property type="molecule type" value="Genomic_DNA"/>
</dbReference>
<name>A0A8S5QEW5_9CAUD</name>
<organism evidence="2">
    <name type="scientific">Siphoviridae sp. ctoOf8</name>
    <dbReference type="NCBI Taxonomy" id="2825668"/>
    <lineage>
        <taxon>Viruses</taxon>
        <taxon>Duplodnaviria</taxon>
        <taxon>Heunggongvirae</taxon>
        <taxon>Uroviricota</taxon>
        <taxon>Caudoviricetes</taxon>
    </lineage>
</organism>
<proteinExistence type="predicted"/>